<dbReference type="AlphaFoldDB" id="A0A645IXF7"/>
<proteinExistence type="predicted"/>
<protein>
    <recommendedName>
        <fullName evidence="2">Anti-bacteriophage protein A/HamA C-terminal domain-containing protein</fullName>
    </recommendedName>
</protein>
<evidence type="ECO:0000313" key="1">
    <source>
        <dbReference type="EMBL" id="MPN55827.1"/>
    </source>
</evidence>
<evidence type="ECO:0008006" key="2">
    <source>
        <dbReference type="Google" id="ProtNLM"/>
    </source>
</evidence>
<reference evidence="1" key="1">
    <citation type="submission" date="2019-08" db="EMBL/GenBank/DDBJ databases">
        <authorList>
            <person name="Kucharzyk K."/>
            <person name="Murdoch R.W."/>
            <person name="Higgins S."/>
            <person name="Loffler F."/>
        </authorList>
    </citation>
    <scope>NUCLEOTIDE SEQUENCE</scope>
</reference>
<accession>A0A645IXF7</accession>
<dbReference type="EMBL" id="VSSQ01125492">
    <property type="protein sequence ID" value="MPN55827.1"/>
    <property type="molecule type" value="Genomic_DNA"/>
</dbReference>
<comment type="caution">
    <text evidence="1">The sequence shown here is derived from an EMBL/GenBank/DDBJ whole genome shotgun (WGS) entry which is preliminary data.</text>
</comment>
<gene>
    <name evidence="1" type="ORF">SDC9_203511</name>
</gene>
<name>A0A645IXF7_9ZZZZ</name>
<organism evidence="1">
    <name type="scientific">bioreactor metagenome</name>
    <dbReference type="NCBI Taxonomy" id="1076179"/>
    <lineage>
        <taxon>unclassified sequences</taxon>
        <taxon>metagenomes</taxon>
        <taxon>ecological metagenomes</taxon>
    </lineage>
</organism>
<sequence length="178" mass="19687">MKSSFKKRAEETIADIKKKFDDSSDDKVTKEAGEYVVSELARESLLSQMSYLHIPLAELLGMKISGNPGFDFHSQNNTTNTVIFGEAKYNSRQSAYATAISQVSKFIEDGKDVKQLADLRDFCTSEALTRANDGFKGFAIAFSAKSTASDSLIDSVIKHQDFLKLLPFEEIVIVAVNI</sequence>